<name>A0A0F9Q038_9ZZZZ</name>
<dbReference type="AlphaFoldDB" id="A0A0F9Q038"/>
<comment type="caution">
    <text evidence="1">The sequence shown here is derived from an EMBL/GenBank/DDBJ whole genome shotgun (WGS) entry which is preliminary data.</text>
</comment>
<gene>
    <name evidence="1" type="ORF">LCGC14_0834940</name>
</gene>
<proteinExistence type="predicted"/>
<organism evidence="1">
    <name type="scientific">marine sediment metagenome</name>
    <dbReference type="NCBI Taxonomy" id="412755"/>
    <lineage>
        <taxon>unclassified sequences</taxon>
        <taxon>metagenomes</taxon>
        <taxon>ecological metagenomes</taxon>
    </lineage>
</organism>
<reference evidence="1" key="1">
    <citation type="journal article" date="2015" name="Nature">
        <title>Complex archaea that bridge the gap between prokaryotes and eukaryotes.</title>
        <authorList>
            <person name="Spang A."/>
            <person name="Saw J.H."/>
            <person name="Jorgensen S.L."/>
            <person name="Zaremba-Niedzwiedzka K."/>
            <person name="Martijn J."/>
            <person name="Lind A.E."/>
            <person name="van Eijk R."/>
            <person name="Schleper C."/>
            <person name="Guy L."/>
            <person name="Ettema T.J."/>
        </authorList>
    </citation>
    <scope>NUCLEOTIDE SEQUENCE</scope>
</reference>
<dbReference type="EMBL" id="LAZR01002414">
    <property type="protein sequence ID" value="KKN30332.1"/>
    <property type="molecule type" value="Genomic_DNA"/>
</dbReference>
<accession>A0A0F9Q038</accession>
<protein>
    <submittedName>
        <fullName evidence="1">Uncharacterized protein</fullName>
    </submittedName>
</protein>
<sequence>MVVESRKYGSVVCGINGNVIALHGKVAIGDKVEWLGRKEGSCINDDKFVVGEHYIVAAICPINFDLELQGSEDECTIRAGKTEYKLVKLD</sequence>
<evidence type="ECO:0000313" key="1">
    <source>
        <dbReference type="EMBL" id="KKN30332.1"/>
    </source>
</evidence>